<proteinExistence type="predicted"/>
<dbReference type="EMBL" id="GG745330">
    <property type="protein sequence ID" value="KNE56193.1"/>
    <property type="molecule type" value="Genomic_DNA"/>
</dbReference>
<dbReference type="InterPro" id="IPR000953">
    <property type="entry name" value="Chromo/chromo_shadow_dom"/>
</dbReference>
<feature type="region of interest" description="Disordered" evidence="1">
    <location>
        <begin position="1"/>
        <end position="32"/>
    </location>
</feature>
<reference evidence="3 4" key="1">
    <citation type="submission" date="2009-11" db="EMBL/GenBank/DDBJ databases">
        <title>Annotation of Allomyces macrogynus ATCC 38327.</title>
        <authorList>
            <consortium name="The Broad Institute Genome Sequencing Platform"/>
            <person name="Russ C."/>
            <person name="Cuomo C."/>
            <person name="Burger G."/>
            <person name="Gray M.W."/>
            <person name="Holland P.W.H."/>
            <person name="King N."/>
            <person name="Lang F.B.F."/>
            <person name="Roger A.J."/>
            <person name="Ruiz-Trillo I."/>
            <person name="Young S.K."/>
            <person name="Zeng Q."/>
            <person name="Gargeya S."/>
            <person name="Fitzgerald M."/>
            <person name="Haas B."/>
            <person name="Abouelleil A."/>
            <person name="Alvarado L."/>
            <person name="Arachchi H.M."/>
            <person name="Berlin A."/>
            <person name="Chapman S.B."/>
            <person name="Gearin G."/>
            <person name="Goldberg J."/>
            <person name="Griggs A."/>
            <person name="Gujja S."/>
            <person name="Hansen M."/>
            <person name="Heiman D."/>
            <person name="Howarth C."/>
            <person name="Larimer J."/>
            <person name="Lui A."/>
            <person name="MacDonald P.J.P."/>
            <person name="McCowen C."/>
            <person name="Montmayeur A."/>
            <person name="Murphy C."/>
            <person name="Neiman D."/>
            <person name="Pearson M."/>
            <person name="Priest M."/>
            <person name="Roberts A."/>
            <person name="Saif S."/>
            <person name="Shea T."/>
            <person name="Sisk P."/>
            <person name="Stolte C."/>
            <person name="Sykes S."/>
            <person name="Wortman J."/>
            <person name="Nusbaum C."/>
            <person name="Birren B."/>
        </authorList>
    </citation>
    <scope>NUCLEOTIDE SEQUENCE [LARGE SCALE GENOMIC DNA]</scope>
    <source>
        <strain evidence="3 4">ATCC 38327</strain>
    </source>
</reference>
<feature type="compositionally biased region" description="Basic residues" evidence="1">
    <location>
        <begin position="1"/>
        <end position="12"/>
    </location>
</feature>
<organism evidence="3 4">
    <name type="scientific">Allomyces macrogynus (strain ATCC 38327)</name>
    <name type="common">Allomyces javanicus var. macrogynus</name>
    <dbReference type="NCBI Taxonomy" id="578462"/>
    <lineage>
        <taxon>Eukaryota</taxon>
        <taxon>Fungi</taxon>
        <taxon>Fungi incertae sedis</taxon>
        <taxon>Blastocladiomycota</taxon>
        <taxon>Blastocladiomycetes</taxon>
        <taxon>Blastocladiales</taxon>
        <taxon>Blastocladiaceae</taxon>
        <taxon>Allomyces</taxon>
    </lineage>
</organism>
<evidence type="ECO:0000259" key="2">
    <source>
        <dbReference type="PROSITE" id="PS50013"/>
    </source>
</evidence>
<sequence length="317" mass="34311">MSTRASTRKRKATTSSSTRSTKKTKSSSDDCTYQVDALVDHRPDKDRGGYQYSIKWTGYDDPTWVHESDIVGINLIADYWHEIAQRVEAKLAEMEARERERGGVRSPGADHDDDDDDDAQEAAAVPARASSVDAPPVAANAPIDLVDNVNDDVDDNDDNDDVQVTEAGPRKRRRRSTTASCNIGAGAADAAPPLMPPDPDAAGDAPFAPRITEADIDHVYGFEDVPDPYTGESKMHAVFLLKDGNTTMFPVKEAAMWAPRFMCDYLIKHLHFTTPSADADQRGGGEAGAEPDDNGGGVGGQEDAEECKIELVGNDED</sequence>
<keyword evidence="4" id="KW-1185">Reference proteome</keyword>
<dbReference type="STRING" id="578462.A0A0L0S0U0"/>
<dbReference type="Pfam" id="PF00385">
    <property type="entry name" value="Chromo"/>
    <property type="match status" value="1"/>
</dbReference>
<dbReference type="SMART" id="SM00298">
    <property type="entry name" value="CHROMO"/>
    <property type="match status" value="1"/>
</dbReference>
<name>A0A0L0S0U0_ALLM3</name>
<dbReference type="Proteomes" id="UP000054350">
    <property type="component" value="Unassembled WGS sequence"/>
</dbReference>
<protein>
    <recommendedName>
        <fullName evidence="2">Chromo domain-containing protein</fullName>
    </recommendedName>
</protein>
<feature type="region of interest" description="Disordered" evidence="1">
    <location>
        <begin position="98"/>
        <end position="194"/>
    </location>
</feature>
<feature type="region of interest" description="Disordered" evidence="1">
    <location>
        <begin position="276"/>
        <end position="317"/>
    </location>
</feature>
<feature type="compositionally biased region" description="Acidic residues" evidence="1">
    <location>
        <begin position="111"/>
        <end position="120"/>
    </location>
</feature>
<dbReference type="InterPro" id="IPR016197">
    <property type="entry name" value="Chromo-like_dom_sf"/>
</dbReference>
<gene>
    <name evidence="3" type="ORF">AMAG_02027</name>
</gene>
<dbReference type="SUPFAM" id="SSF54160">
    <property type="entry name" value="Chromo domain-like"/>
    <property type="match status" value="1"/>
</dbReference>
<feature type="domain" description="Chromo" evidence="2">
    <location>
        <begin position="33"/>
        <end position="82"/>
    </location>
</feature>
<evidence type="ECO:0000256" key="1">
    <source>
        <dbReference type="SAM" id="MobiDB-lite"/>
    </source>
</evidence>
<feature type="compositionally biased region" description="Low complexity" evidence="1">
    <location>
        <begin position="121"/>
        <end position="148"/>
    </location>
</feature>
<dbReference type="Gene3D" id="2.40.50.40">
    <property type="match status" value="1"/>
</dbReference>
<dbReference type="OrthoDB" id="433924at2759"/>
<accession>A0A0L0S0U0</accession>
<feature type="compositionally biased region" description="Acidic residues" evidence="1">
    <location>
        <begin position="149"/>
        <end position="163"/>
    </location>
</feature>
<dbReference type="AlphaFoldDB" id="A0A0L0S0U0"/>
<evidence type="ECO:0000313" key="3">
    <source>
        <dbReference type="EMBL" id="KNE56193.1"/>
    </source>
</evidence>
<dbReference type="PROSITE" id="PS50013">
    <property type="entry name" value="CHROMO_2"/>
    <property type="match status" value="1"/>
</dbReference>
<reference evidence="4" key="2">
    <citation type="submission" date="2009-11" db="EMBL/GenBank/DDBJ databases">
        <title>The Genome Sequence of Allomyces macrogynus strain ATCC 38327.</title>
        <authorList>
            <consortium name="The Broad Institute Genome Sequencing Platform"/>
            <person name="Russ C."/>
            <person name="Cuomo C."/>
            <person name="Shea T."/>
            <person name="Young S.K."/>
            <person name="Zeng Q."/>
            <person name="Koehrsen M."/>
            <person name="Haas B."/>
            <person name="Borodovsky M."/>
            <person name="Guigo R."/>
            <person name="Alvarado L."/>
            <person name="Berlin A."/>
            <person name="Borenstein D."/>
            <person name="Chen Z."/>
            <person name="Engels R."/>
            <person name="Freedman E."/>
            <person name="Gellesch M."/>
            <person name="Goldberg J."/>
            <person name="Griggs A."/>
            <person name="Gujja S."/>
            <person name="Heiman D."/>
            <person name="Hepburn T."/>
            <person name="Howarth C."/>
            <person name="Jen D."/>
            <person name="Larson L."/>
            <person name="Lewis B."/>
            <person name="Mehta T."/>
            <person name="Park D."/>
            <person name="Pearson M."/>
            <person name="Roberts A."/>
            <person name="Saif S."/>
            <person name="Shenoy N."/>
            <person name="Sisk P."/>
            <person name="Stolte C."/>
            <person name="Sykes S."/>
            <person name="Walk T."/>
            <person name="White J."/>
            <person name="Yandava C."/>
            <person name="Burger G."/>
            <person name="Gray M.W."/>
            <person name="Holland P.W.H."/>
            <person name="King N."/>
            <person name="Lang F.B.F."/>
            <person name="Roger A.J."/>
            <person name="Ruiz-Trillo I."/>
            <person name="Lander E."/>
            <person name="Nusbaum C."/>
        </authorList>
    </citation>
    <scope>NUCLEOTIDE SEQUENCE [LARGE SCALE GENOMIC DNA]</scope>
    <source>
        <strain evidence="4">ATCC 38327</strain>
    </source>
</reference>
<evidence type="ECO:0000313" key="4">
    <source>
        <dbReference type="Proteomes" id="UP000054350"/>
    </source>
</evidence>
<dbReference type="VEuPathDB" id="FungiDB:AMAG_02027"/>
<dbReference type="InterPro" id="IPR023780">
    <property type="entry name" value="Chromo_domain"/>
</dbReference>